<feature type="compositionally biased region" description="Polar residues" evidence="4">
    <location>
        <begin position="127"/>
        <end position="142"/>
    </location>
</feature>
<reference evidence="7" key="2">
    <citation type="journal article" date="2020" name="Biotechnol. Bioeng.">
        <title>Chromosome-scale scaffolds for the Chinese hamster reference genome assembly to facilitate the study of the CHO epigenome.</title>
        <authorList>
            <person name="Hilliard W."/>
            <person name="MacDonald M."/>
            <person name="Lee K.H."/>
        </authorList>
    </citation>
    <scope>NUCLEOTIDE SEQUENCE [LARGE SCALE GENOMIC DNA]</scope>
    <source>
        <strain evidence="7">17A/GY</strain>
    </source>
</reference>
<feature type="compositionally biased region" description="Polar residues" evidence="4">
    <location>
        <begin position="162"/>
        <end position="191"/>
    </location>
</feature>
<dbReference type="SMART" id="SM01289">
    <property type="entry name" value="PYRIN"/>
    <property type="match status" value="1"/>
</dbReference>
<dbReference type="InterPro" id="IPR004021">
    <property type="entry name" value="HIN200/IF120x"/>
</dbReference>
<evidence type="ECO:0000313" key="8">
    <source>
        <dbReference type="RefSeq" id="XP_027274717.1"/>
    </source>
</evidence>
<dbReference type="Gene3D" id="2.40.50.140">
    <property type="entry name" value="Nucleic acid-binding proteins"/>
    <property type="match status" value="2"/>
</dbReference>
<dbReference type="FunFam" id="1.10.533.10:FF:000011">
    <property type="entry name" value="Myeloid cell nuclear differentiation antigen"/>
    <property type="match status" value="1"/>
</dbReference>
<reference evidence="8" key="3">
    <citation type="submission" date="2025-08" db="UniProtKB">
        <authorList>
            <consortium name="RefSeq"/>
        </authorList>
    </citation>
    <scope>IDENTIFICATION</scope>
    <source>
        <strain evidence="8">17A/GY</strain>
        <tissue evidence="8">Liver</tissue>
    </source>
</reference>
<dbReference type="InterPro" id="IPR011029">
    <property type="entry name" value="DEATH-like_dom_sf"/>
</dbReference>
<dbReference type="PANTHER" id="PTHR12200:SF28">
    <property type="entry name" value="INTEFERON-ACTIVABLE PROTEIN 208-RELATED"/>
    <property type="match status" value="1"/>
</dbReference>
<evidence type="ECO:0000256" key="2">
    <source>
        <dbReference type="ARBA" id="ARBA00008647"/>
    </source>
</evidence>
<sequence>MVNEYKKIVLLTGLMGISDHDFKMVKSLLSKELKLNRKMQDDYDRIRIADLMEEKFPKDAGMHQLIELYKEMPGLGDLADKLKKVKAKAKRKETEKSNIPARRRKRDEPSSSQPMSTTNEDLEPESGRSTLNSQVPRFSTTASKRDQESQVSPEISLRVQARQMSLATASSSTQAPGMSPATRSSSAHLPGVSLTTASSSAQVPGASLTTAFSSAQTTGMSPATVSSSFQGPRVSAAKAFSSAQAPKRMFLARPAKKPRLKTVPTQPSEVHGYHHDPKQVMVLKATEPFTYSTKSEKSMFHATVATETEFFRVKVFDISLKAKFIKSNVITISDYFGCNGFINIYSASSVSEVNVNQSMIISTALMQRANATPKINYLCSKRRGIFVNGIFMVYEKNVSKDCICYEIRDNTGMMEVVVYGRLTSVDCNPRDKLKLVCFELTSNEDKVQLRSTRHSNMEVIKARN</sequence>
<comment type="subcellular location">
    <subcellularLocation>
        <location evidence="1">Nucleus</location>
    </subcellularLocation>
</comment>
<evidence type="ECO:0000256" key="3">
    <source>
        <dbReference type="ARBA" id="ARBA00023242"/>
    </source>
</evidence>
<dbReference type="GO" id="GO:0003690">
    <property type="term" value="F:double-stranded DNA binding"/>
    <property type="evidence" value="ECO:0007669"/>
    <property type="project" value="TreeGrafter"/>
</dbReference>
<dbReference type="GO" id="GO:0005654">
    <property type="term" value="C:nucleoplasm"/>
    <property type="evidence" value="ECO:0007669"/>
    <property type="project" value="TreeGrafter"/>
</dbReference>
<dbReference type="GeneID" id="100757974"/>
<proteinExistence type="inferred from homology"/>
<evidence type="ECO:0000259" key="5">
    <source>
        <dbReference type="PROSITE" id="PS50824"/>
    </source>
</evidence>
<feature type="domain" description="Pyrin" evidence="5">
    <location>
        <begin position="1"/>
        <end position="88"/>
    </location>
</feature>
<dbReference type="PROSITE" id="PS50824">
    <property type="entry name" value="DAPIN"/>
    <property type="match status" value="1"/>
</dbReference>
<dbReference type="Proteomes" id="UP001108280">
    <property type="component" value="Chromosome 5"/>
</dbReference>
<keyword evidence="3" id="KW-0539">Nucleus</keyword>
<dbReference type="Pfam" id="PF02758">
    <property type="entry name" value="PYRIN"/>
    <property type="match status" value="1"/>
</dbReference>
<feature type="compositionally biased region" description="Polar residues" evidence="4">
    <location>
        <begin position="110"/>
        <end position="119"/>
    </location>
</feature>
<dbReference type="InterPro" id="IPR040205">
    <property type="entry name" value="HIN-200"/>
</dbReference>
<dbReference type="GO" id="GO:0005829">
    <property type="term" value="C:cytosol"/>
    <property type="evidence" value="ECO:0007669"/>
    <property type="project" value="TreeGrafter"/>
</dbReference>
<dbReference type="KEGG" id="cge:100757974"/>
<dbReference type="SUPFAM" id="SSF159141">
    <property type="entry name" value="HIN-2000 domain-like"/>
    <property type="match status" value="2"/>
</dbReference>
<dbReference type="FunFam" id="2.40.50.140:FF:000101">
    <property type="entry name" value="Myeloid cell nuclear differentiation antigen"/>
    <property type="match status" value="1"/>
</dbReference>
<dbReference type="InterPro" id="IPR012340">
    <property type="entry name" value="NA-bd_OB-fold"/>
</dbReference>
<dbReference type="Pfam" id="PF02760">
    <property type="entry name" value="HIN"/>
    <property type="match status" value="1"/>
</dbReference>
<dbReference type="AlphaFoldDB" id="A0A9J7JJZ6"/>
<accession>A0A9J7JJZ6</accession>
<dbReference type="OrthoDB" id="9634829at2759"/>
<dbReference type="Gene3D" id="1.10.533.10">
    <property type="entry name" value="Death Domain, Fas"/>
    <property type="match status" value="1"/>
</dbReference>
<dbReference type="PANTHER" id="PTHR12200">
    <property type="entry name" value="INTERFERON-INDUCIBLE PROTEIN AIM2 FAMILY MEMBER"/>
    <property type="match status" value="1"/>
</dbReference>
<keyword evidence="7" id="KW-1185">Reference proteome</keyword>
<dbReference type="PROSITE" id="PS50834">
    <property type="entry name" value="HIN_200"/>
    <property type="match status" value="1"/>
</dbReference>
<dbReference type="RefSeq" id="XP_027274717.1">
    <property type="nucleotide sequence ID" value="XM_027418916.2"/>
</dbReference>
<dbReference type="FunFam" id="2.40.50.140:FF:000500">
    <property type="entry name" value="Interferon-activable protein 202"/>
    <property type="match status" value="1"/>
</dbReference>
<gene>
    <name evidence="8" type="primary">LOC100757974</name>
</gene>
<evidence type="ECO:0000256" key="1">
    <source>
        <dbReference type="ARBA" id="ARBA00004123"/>
    </source>
</evidence>
<dbReference type="CDD" id="cd08305">
    <property type="entry name" value="Pyrin"/>
    <property type="match status" value="1"/>
</dbReference>
<dbReference type="GO" id="GO:0002218">
    <property type="term" value="P:activation of innate immune response"/>
    <property type="evidence" value="ECO:0007669"/>
    <property type="project" value="InterPro"/>
</dbReference>
<feature type="domain" description="HIN-200" evidence="6">
    <location>
        <begin position="262"/>
        <end position="460"/>
    </location>
</feature>
<evidence type="ECO:0000256" key="4">
    <source>
        <dbReference type="SAM" id="MobiDB-lite"/>
    </source>
</evidence>
<dbReference type="GO" id="GO:0035458">
    <property type="term" value="P:cellular response to interferon-beta"/>
    <property type="evidence" value="ECO:0007669"/>
    <property type="project" value="InterPro"/>
</dbReference>
<comment type="similarity">
    <text evidence="2">Belongs to the HIN-200 family.</text>
</comment>
<protein>
    <submittedName>
        <fullName evidence="8">Pyrin and HIN domain-containing protein 1 isoform X1</fullName>
    </submittedName>
</protein>
<feature type="region of interest" description="Disordered" evidence="4">
    <location>
        <begin position="86"/>
        <end position="191"/>
    </location>
</feature>
<feature type="region of interest" description="Disordered" evidence="4">
    <location>
        <begin position="253"/>
        <end position="273"/>
    </location>
</feature>
<name>A0A9J7JJZ6_CRIGR</name>
<organism evidence="7 8">
    <name type="scientific">Cricetulus griseus</name>
    <name type="common">Chinese hamster</name>
    <name type="synonym">Cricetulus barabensis griseus</name>
    <dbReference type="NCBI Taxonomy" id="10029"/>
    <lineage>
        <taxon>Eukaryota</taxon>
        <taxon>Metazoa</taxon>
        <taxon>Chordata</taxon>
        <taxon>Craniata</taxon>
        <taxon>Vertebrata</taxon>
        <taxon>Euteleostomi</taxon>
        <taxon>Mammalia</taxon>
        <taxon>Eutheria</taxon>
        <taxon>Euarchontoglires</taxon>
        <taxon>Glires</taxon>
        <taxon>Rodentia</taxon>
        <taxon>Myomorpha</taxon>
        <taxon>Muroidea</taxon>
        <taxon>Cricetidae</taxon>
        <taxon>Cricetinae</taxon>
        <taxon>Cricetulus</taxon>
    </lineage>
</organism>
<reference evidence="7" key="1">
    <citation type="journal article" date="2018" name="Biotechnol. Bioeng.">
        <title>A reference genome of the Chinese hamster based on a hybrid assembly strategy.</title>
        <authorList>
            <person name="Rupp O."/>
            <person name="MacDonald M.L."/>
            <person name="Li S."/>
            <person name="Dhiman H."/>
            <person name="Polson S."/>
            <person name="Griep S."/>
            <person name="Heffner K."/>
            <person name="Hernandez I."/>
            <person name="Brinkrolf K."/>
            <person name="Jadhav V."/>
            <person name="Samoudi M."/>
            <person name="Hao H."/>
            <person name="Kingham B."/>
            <person name="Goesmann A."/>
            <person name="Betenbaugh M.J."/>
            <person name="Lewis N.E."/>
            <person name="Borth N."/>
            <person name="Lee K.H."/>
        </authorList>
    </citation>
    <scope>NUCLEOTIDE SEQUENCE [LARGE SCALE GENOMIC DNA]</scope>
    <source>
        <strain evidence="7">17A/GY</strain>
    </source>
</reference>
<dbReference type="InterPro" id="IPR004020">
    <property type="entry name" value="DAPIN"/>
</dbReference>
<dbReference type="RefSeq" id="XP_007639179.1">
    <property type="nucleotide sequence ID" value="XM_007640989.4"/>
</dbReference>
<evidence type="ECO:0000313" key="7">
    <source>
        <dbReference type="Proteomes" id="UP001108280"/>
    </source>
</evidence>
<evidence type="ECO:0000259" key="6">
    <source>
        <dbReference type="PROSITE" id="PS50834"/>
    </source>
</evidence>